<dbReference type="PANTHER" id="PTHR15069:SF1">
    <property type="entry name" value="PROTEASOME ASSEMBLY CHAPERONE 1"/>
    <property type="match status" value="1"/>
</dbReference>
<dbReference type="GO" id="GO:0080129">
    <property type="term" value="P:proteasome core complex assembly"/>
    <property type="evidence" value="ECO:0007669"/>
    <property type="project" value="TreeGrafter"/>
</dbReference>
<gene>
    <name evidence="4" type="ORF">PSYICH_LOCUS8680</name>
</gene>
<proteinExistence type="inferred from homology"/>
<dbReference type="EMBL" id="OV651815">
    <property type="protein sequence ID" value="CAH1107982.1"/>
    <property type="molecule type" value="Genomic_DNA"/>
</dbReference>
<dbReference type="GO" id="GO:0005783">
    <property type="term" value="C:endoplasmic reticulum"/>
    <property type="evidence" value="ECO:0007669"/>
    <property type="project" value="InterPro"/>
</dbReference>
<evidence type="ECO:0000256" key="3">
    <source>
        <dbReference type="ARBA" id="ARBA00023186"/>
    </source>
</evidence>
<sequence>MSALSFGEIVEPSTRALIDEDLEEYPEYLNITPEWEGNFTVPNEINSLIFLESRIVKDLIYSCVLVQEKSLCKLMNGGLEIFALPNNQFIVLYSEGNGLNTGQVVESLKNWIYTAKEIYAITTDSVYNYQNPYNVEKPISLIRVLTNSENTFNYKKLEQPNLVTGLGACLLTYCIHQSLGKCTLFVIYIDKSHLDSYSSTAVLEVLKKLDIPIKNSNVKISSTSNNNLYM</sequence>
<organism evidence="4 5">
    <name type="scientific">Psylliodes chrysocephalus</name>
    <dbReference type="NCBI Taxonomy" id="3402493"/>
    <lineage>
        <taxon>Eukaryota</taxon>
        <taxon>Metazoa</taxon>
        <taxon>Ecdysozoa</taxon>
        <taxon>Arthropoda</taxon>
        <taxon>Hexapoda</taxon>
        <taxon>Insecta</taxon>
        <taxon>Pterygota</taxon>
        <taxon>Neoptera</taxon>
        <taxon>Endopterygota</taxon>
        <taxon>Coleoptera</taxon>
        <taxon>Polyphaga</taxon>
        <taxon>Cucujiformia</taxon>
        <taxon>Chrysomeloidea</taxon>
        <taxon>Chrysomelidae</taxon>
        <taxon>Galerucinae</taxon>
        <taxon>Alticini</taxon>
        <taxon>Psylliodes</taxon>
    </lineage>
</organism>
<comment type="similarity">
    <text evidence="1">Belongs to the PSMG1 family.</text>
</comment>
<dbReference type="AlphaFoldDB" id="A0A9P0CR73"/>
<dbReference type="GO" id="GO:0070628">
    <property type="term" value="F:proteasome binding"/>
    <property type="evidence" value="ECO:0007669"/>
    <property type="project" value="TreeGrafter"/>
</dbReference>
<protein>
    <recommendedName>
        <fullName evidence="2">Proteasome assembly chaperone 1</fullName>
    </recommendedName>
</protein>
<evidence type="ECO:0000313" key="4">
    <source>
        <dbReference type="EMBL" id="CAH1107982.1"/>
    </source>
</evidence>
<dbReference type="Proteomes" id="UP001153636">
    <property type="component" value="Chromosome 3"/>
</dbReference>
<keyword evidence="5" id="KW-1185">Reference proteome</keyword>
<evidence type="ECO:0000256" key="1">
    <source>
        <dbReference type="ARBA" id="ARBA00005261"/>
    </source>
</evidence>
<evidence type="ECO:0000256" key="2">
    <source>
        <dbReference type="ARBA" id="ARBA00019180"/>
    </source>
</evidence>
<dbReference type="OrthoDB" id="17536at2759"/>
<evidence type="ECO:0000313" key="5">
    <source>
        <dbReference type="Proteomes" id="UP001153636"/>
    </source>
</evidence>
<accession>A0A9P0CR73</accession>
<reference evidence="4" key="1">
    <citation type="submission" date="2022-01" db="EMBL/GenBank/DDBJ databases">
        <authorList>
            <person name="King R."/>
        </authorList>
    </citation>
    <scope>NUCLEOTIDE SEQUENCE</scope>
</reference>
<dbReference type="PANTHER" id="PTHR15069">
    <property type="entry name" value="PROTEASOME ASSEMBLY CHAPERONE 1"/>
    <property type="match status" value="1"/>
</dbReference>
<name>A0A9P0CR73_9CUCU</name>
<keyword evidence="3" id="KW-0143">Chaperone</keyword>
<dbReference type="InterPro" id="IPR016565">
    <property type="entry name" value="Proteasome_assmbl_chp_1"/>
</dbReference>